<proteinExistence type="inferred from homology"/>
<gene>
    <name evidence="6" type="ORF">JIN87_12750</name>
</gene>
<protein>
    <submittedName>
        <fullName evidence="6">ABC transporter ATP-binding protein</fullName>
    </submittedName>
</protein>
<dbReference type="EMBL" id="JAENIL010000021">
    <property type="protein sequence ID" value="MBK1877739.1"/>
    <property type="molecule type" value="Genomic_DNA"/>
</dbReference>
<dbReference type="InterPro" id="IPR027417">
    <property type="entry name" value="P-loop_NTPase"/>
</dbReference>
<evidence type="ECO:0000259" key="5">
    <source>
        <dbReference type="PROSITE" id="PS50893"/>
    </source>
</evidence>
<keyword evidence="2" id="KW-0813">Transport</keyword>
<keyword evidence="7" id="KW-1185">Reference proteome</keyword>
<evidence type="ECO:0000256" key="3">
    <source>
        <dbReference type="ARBA" id="ARBA00022741"/>
    </source>
</evidence>
<evidence type="ECO:0000313" key="6">
    <source>
        <dbReference type="EMBL" id="MBK1877739.1"/>
    </source>
</evidence>
<dbReference type="InterPro" id="IPR003439">
    <property type="entry name" value="ABC_transporter-like_ATP-bd"/>
</dbReference>
<keyword evidence="4 6" id="KW-0067">ATP-binding</keyword>
<dbReference type="SUPFAM" id="SSF52540">
    <property type="entry name" value="P-loop containing nucleoside triphosphate hydrolases"/>
    <property type="match status" value="1"/>
</dbReference>
<dbReference type="PANTHER" id="PTHR43335:SF2">
    <property type="entry name" value="ABC TRANSPORTER, ATP-BINDING PROTEIN"/>
    <property type="match status" value="1"/>
</dbReference>
<comment type="similarity">
    <text evidence="1">Belongs to the ABC transporter superfamily.</text>
</comment>
<evidence type="ECO:0000313" key="7">
    <source>
        <dbReference type="Proteomes" id="UP000617628"/>
    </source>
</evidence>
<dbReference type="Pfam" id="PF00005">
    <property type="entry name" value="ABC_tran"/>
    <property type="match status" value="1"/>
</dbReference>
<dbReference type="Gene3D" id="3.40.50.300">
    <property type="entry name" value="P-loop containing nucleotide triphosphate hydrolases"/>
    <property type="match status" value="1"/>
</dbReference>
<dbReference type="Proteomes" id="UP000617628">
    <property type="component" value="Unassembled WGS sequence"/>
</dbReference>
<comment type="caution">
    <text evidence="6">The sequence shown here is derived from an EMBL/GenBank/DDBJ whole genome shotgun (WGS) entry which is preliminary data.</text>
</comment>
<dbReference type="PROSITE" id="PS50893">
    <property type="entry name" value="ABC_TRANSPORTER_2"/>
    <property type="match status" value="1"/>
</dbReference>
<dbReference type="GO" id="GO:0005524">
    <property type="term" value="F:ATP binding"/>
    <property type="evidence" value="ECO:0007669"/>
    <property type="project" value="UniProtKB-KW"/>
</dbReference>
<evidence type="ECO:0000256" key="2">
    <source>
        <dbReference type="ARBA" id="ARBA00022448"/>
    </source>
</evidence>
<dbReference type="InterPro" id="IPR003593">
    <property type="entry name" value="AAA+_ATPase"/>
</dbReference>
<dbReference type="CDD" id="cd03230">
    <property type="entry name" value="ABC_DR_subfamily_A"/>
    <property type="match status" value="1"/>
</dbReference>
<accession>A0A934RYS2</accession>
<evidence type="ECO:0000256" key="4">
    <source>
        <dbReference type="ARBA" id="ARBA00022840"/>
    </source>
</evidence>
<evidence type="ECO:0000256" key="1">
    <source>
        <dbReference type="ARBA" id="ARBA00005417"/>
    </source>
</evidence>
<feature type="domain" description="ABC transporter" evidence="5">
    <location>
        <begin position="7"/>
        <end position="237"/>
    </location>
</feature>
<name>A0A934RYS2_9BACT</name>
<dbReference type="SMART" id="SM00382">
    <property type="entry name" value="AAA"/>
    <property type="match status" value="1"/>
</dbReference>
<reference evidence="6" key="1">
    <citation type="submission" date="2021-01" db="EMBL/GenBank/DDBJ databases">
        <title>Modified the classification status of verrucomicrobia.</title>
        <authorList>
            <person name="Feng X."/>
        </authorList>
    </citation>
    <scope>NUCLEOTIDE SEQUENCE</scope>
    <source>
        <strain evidence="6">KCTC 13126</strain>
    </source>
</reference>
<keyword evidence="3" id="KW-0547">Nucleotide-binding</keyword>
<dbReference type="GO" id="GO:0016887">
    <property type="term" value="F:ATP hydrolysis activity"/>
    <property type="evidence" value="ECO:0007669"/>
    <property type="project" value="InterPro"/>
</dbReference>
<organism evidence="6 7">
    <name type="scientific">Pelagicoccus mobilis</name>
    <dbReference type="NCBI Taxonomy" id="415221"/>
    <lineage>
        <taxon>Bacteria</taxon>
        <taxon>Pseudomonadati</taxon>
        <taxon>Verrucomicrobiota</taxon>
        <taxon>Opitutia</taxon>
        <taxon>Puniceicoccales</taxon>
        <taxon>Pelagicoccaceae</taxon>
        <taxon>Pelagicoccus</taxon>
    </lineage>
</organism>
<dbReference type="AlphaFoldDB" id="A0A934RYS2"/>
<sequence length="312" mass="34587">MPESFVIETRGLLKSYGTQTVLNEVDLRLPAGAIGLLGPNGAGKSTFIKCLLQLEEKNSGEVKLLGKDIDRFGRETRKRIGYAPEQDCHIPGMVGCEYVTYCGELSGMPFEAARQRAHEMLDFVGMGQERYRKVDTYSTGMKQRIKIAQALVHDPDLVFLDEPTNGLDPKGQALILELIERIWSESGISVVLSSHLLHDVDRICDRIVIIAQGQIVAHDTLAALKERRRPEAEVVISENKDSLMRLFEEKDWSCSVMNNGNVKVVHGERSLNPLIEVMRDAGISPLEVKESPNALSELFLQALETGNGKTSA</sequence>
<dbReference type="RefSeq" id="WP_200355951.1">
    <property type="nucleotide sequence ID" value="NZ_JAENIL010000021.1"/>
</dbReference>
<dbReference type="PANTHER" id="PTHR43335">
    <property type="entry name" value="ABC TRANSPORTER, ATP-BINDING PROTEIN"/>
    <property type="match status" value="1"/>
</dbReference>